<name>A0A4Y2S5R4_ARAVE</name>
<evidence type="ECO:0000256" key="5">
    <source>
        <dbReference type="ARBA" id="ARBA00023180"/>
    </source>
</evidence>
<comment type="caution">
    <text evidence="8">The sequence shown here is derived from an EMBL/GenBank/DDBJ whole genome shotgun (WGS) entry which is preliminary data.</text>
</comment>
<feature type="signal peptide" evidence="6">
    <location>
        <begin position="1"/>
        <end position="22"/>
    </location>
</feature>
<evidence type="ECO:0000256" key="4">
    <source>
        <dbReference type="ARBA" id="ARBA00022837"/>
    </source>
</evidence>
<dbReference type="EMBL" id="BGPR01019916">
    <property type="protein sequence ID" value="GBN83321.1"/>
    <property type="molecule type" value="Genomic_DNA"/>
</dbReference>
<evidence type="ECO:0000256" key="3">
    <source>
        <dbReference type="ARBA" id="ARBA00022723"/>
    </source>
</evidence>
<dbReference type="SUPFAM" id="SSF53649">
    <property type="entry name" value="Alkaline phosphatase-like"/>
    <property type="match status" value="1"/>
</dbReference>
<dbReference type="Pfam" id="PF00884">
    <property type="entry name" value="Sulfatase"/>
    <property type="match status" value="1"/>
</dbReference>
<dbReference type="PANTHER" id="PTHR10342:SF273">
    <property type="entry name" value="RE14504P"/>
    <property type="match status" value="1"/>
</dbReference>
<keyword evidence="10" id="KW-1185">Reference proteome</keyword>
<keyword evidence="4" id="KW-0106">Calcium</keyword>
<comment type="similarity">
    <text evidence="2">Belongs to the sulfatase family.</text>
</comment>
<comment type="cofactor">
    <cofactor evidence="1">
        <name>Ca(2+)</name>
        <dbReference type="ChEBI" id="CHEBI:29108"/>
    </cofactor>
</comment>
<evidence type="ECO:0000256" key="2">
    <source>
        <dbReference type="ARBA" id="ARBA00008779"/>
    </source>
</evidence>
<protein>
    <submittedName>
        <fullName evidence="8">Arylsulfatase B</fullName>
    </submittedName>
</protein>
<dbReference type="OrthoDB" id="6421429at2759"/>
<dbReference type="PANTHER" id="PTHR10342">
    <property type="entry name" value="ARYLSULFATASE"/>
    <property type="match status" value="1"/>
</dbReference>
<keyword evidence="6" id="KW-0732">Signal</keyword>
<sequence>MHLFPGWIILLVKLSLLATTNSYLPPHIVLIYADDLGWNDVSFHGSPQIPTPNIDALALNGIILQNYYGEWLCTPSRAALLTGKYPMRLGLQHLVIGSGEASGLPLNETTMPQHFKKFGYETHMIGKVSSFIHFFCHRIYVVHRGLHCVEHRFLPSANTSYEFL</sequence>
<feature type="domain" description="Sulfatase N-terminal" evidence="7">
    <location>
        <begin position="26"/>
        <end position="130"/>
    </location>
</feature>
<dbReference type="InterPro" id="IPR017850">
    <property type="entry name" value="Alkaline_phosphatase_core_sf"/>
</dbReference>
<dbReference type="EMBL" id="BGPR01019931">
    <property type="protein sequence ID" value="GBN83360.1"/>
    <property type="molecule type" value="Genomic_DNA"/>
</dbReference>
<keyword evidence="5" id="KW-0325">Glycoprotein</keyword>
<evidence type="ECO:0000313" key="10">
    <source>
        <dbReference type="Proteomes" id="UP000499080"/>
    </source>
</evidence>
<evidence type="ECO:0000313" key="9">
    <source>
        <dbReference type="EMBL" id="GBN83360.1"/>
    </source>
</evidence>
<evidence type="ECO:0000256" key="6">
    <source>
        <dbReference type="SAM" id="SignalP"/>
    </source>
</evidence>
<dbReference type="Gene3D" id="3.40.720.10">
    <property type="entry name" value="Alkaline Phosphatase, subunit A"/>
    <property type="match status" value="1"/>
</dbReference>
<accession>A0A4Y2S5R4</accession>
<dbReference type="InterPro" id="IPR047115">
    <property type="entry name" value="ARSB"/>
</dbReference>
<dbReference type="GO" id="GO:0046872">
    <property type="term" value="F:metal ion binding"/>
    <property type="evidence" value="ECO:0007669"/>
    <property type="project" value="UniProtKB-KW"/>
</dbReference>
<proteinExistence type="inferred from homology"/>
<gene>
    <name evidence="8" type="primary">ARSB_2</name>
    <name evidence="9" type="synonym">ARSB_3</name>
    <name evidence="8" type="ORF">AVEN_233909_1</name>
    <name evidence="9" type="ORF">AVEN_42565_1</name>
</gene>
<evidence type="ECO:0000259" key="7">
    <source>
        <dbReference type="Pfam" id="PF00884"/>
    </source>
</evidence>
<organism evidence="8 10">
    <name type="scientific">Araneus ventricosus</name>
    <name type="common">Orbweaver spider</name>
    <name type="synonym">Epeira ventricosa</name>
    <dbReference type="NCBI Taxonomy" id="182803"/>
    <lineage>
        <taxon>Eukaryota</taxon>
        <taxon>Metazoa</taxon>
        <taxon>Ecdysozoa</taxon>
        <taxon>Arthropoda</taxon>
        <taxon>Chelicerata</taxon>
        <taxon>Arachnida</taxon>
        <taxon>Araneae</taxon>
        <taxon>Araneomorphae</taxon>
        <taxon>Entelegynae</taxon>
        <taxon>Araneoidea</taxon>
        <taxon>Araneidae</taxon>
        <taxon>Araneus</taxon>
    </lineage>
</organism>
<dbReference type="InterPro" id="IPR000917">
    <property type="entry name" value="Sulfatase_N"/>
</dbReference>
<reference evidence="8 10" key="1">
    <citation type="journal article" date="2019" name="Sci. Rep.">
        <title>Orb-weaving spider Araneus ventricosus genome elucidates the spidroin gene catalogue.</title>
        <authorList>
            <person name="Kono N."/>
            <person name="Nakamura H."/>
            <person name="Ohtoshi R."/>
            <person name="Moran D.A.P."/>
            <person name="Shinohara A."/>
            <person name="Yoshida Y."/>
            <person name="Fujiwara M."/>
            <person name="Mori M."/>
            <person name="Tomita M."/>
            <person name="Arakawa K."/>
        </authorList>
    </citation>
    <scope>NUCLEOTIDE SEQUENCE [LARGE SCALE GENOMIC DNA]</scope>
</reference>
<evidence type="ECO:0000256" key="1">
    <source>
        <dbReference type="ARBA" id="ARBA00001913"/>
    </source>
</evidence>
<feature type="chain" id="PRO_5033838430" evidence="6">
    <location>
        <begin position="23"/>
        <end position="164"/>
    </location>
</feature>
<dbReference type="GO" id="GO:0008484">
    <property type="term" value="F:sulfuric ester hydrolase activity"/>
    <property type="evidence" value="ECO:0007669"/>
    <property type="project" value="InterPro"/>
</dbReference>
<evidence type="ECO:0000313" key="8">
    <source>
        <dbReference type="EMBL" id="GBN83321.1"/>
    </source>
</evidence>
<dbReference type="Proteomes" id="UP000499080">
    <property type="component" value="Unassembled WGS sequence"/>
</dbReference>
<dbReference type="AlphaFoldDB" id="A0A4Y2S5R4"/>
<keyword evidence="3" id="KW-0479">Metal-binding</keyword>